<sequence length="192" mass="19649">CQPTHCQPSACQPTCCACYQFSLAHSIKRLWLHASSSCMDLQSLPRKAGHQPVAAAMLLAACLPERSCSPCLWTALRCAVLCCAVLCCAVLCCAVLCCAMLCWRGGCTAAVPAGGCIVPLGPAACLPAAACAACMCCLPASCCLPLKPQPTCCGLPSIPALLLPVGAGSCCPPRRLSLVCEDARRPAAAQPA</sequence>
<evidence type="ECO:0000256" key="1">
    <source>
        <dbReference type="SAM" id="Phobius"/>
    </source>
</evidence>
<proteinExistence type="predicted"/>
<feature type="transmembrane region" description="Helical" evidence="1">
    <location>
        <begin position="72"/>
        <end position="103"/>
    </location>
</feature>
<dbReference type="KEGG" id="cvr:CHLNCDRAFT_28719"/>
<dbReference type="Proteomes" id="UP000008141">
    <property type="component" value="Unassembled WGS sequence"/>
</dbReference>
<evidence type="ECO:0000313" key="2">
    <source>
        <dbReference type="EMBL" id="EFN50800.1"/>
    </source>
</evidence>
<feature type="non-terminal residue" evidence="2">
    <location>
        <position position="1"/>
    </location>
</feature>
<dbReference type="InParanoid" id="E1ZTQ3"/>
<keyword evidence="3" id="KW-1185">Reference proteome</keyword>
<keyword evidence="1" id="KW-0812">Transmembrane</keyword>
<feature type="non-terminal residue" evidence="2">
    <location>
        <position position="192"/>
    </location>
</feature>
<organism evidence="3">
    <name type="scientific">Chlorella variabilis</name>
    <name type="common">Green alga</name>
    <dbReference type="NCBI Taxonomy" id="554065"/>
    <lineage>
        <taxon>Eukaryota</taxon>
        <taxon>Viridiplantae</taxon>
        <taxon>Chlorophyta</taxon>
        <taxon>core chlorophytes</taxon>
        <taxon>Trebouxiophyceae</taxon>
        <taxon>Chlorellales</taxon>
        <taxon>Chlorellaceae</taxon>
        <taxon>Chlorella clade</taxon>
        <taxon>Chlorella</taxon>
    </lineage>
</organism>
<dbReference type="RefSeq" id="XP_005842902.1">
    <property type="nucleotide sequence ID" value="XM_005842840.1"/>
</dbReference>
<name>E1ZTQ3_CHLVA</name>
<dbReference type="AlphaFoldDB" id="E1ZTQ3"/>
<gene>
    <name evidence="2" type="ORF">CHLNCDRAFT_28719</name>
</gene>
<keyword evidence="1" id="KW-1133">Transmembrane helix</keyword>
<accession>E1ZTQ3</accession>
<dbReference type="GeneID" id="17350237"/>
<dbReference type="EMBL" id="GL433873">
    <property type="protein sequence ID" value="EFN50800.1"/>
    <property type="molecule type" value="Genomic_DNA"/>
</dbReference>
<protein>
    <submittedName>
        <fullName evidence="2">Uncharacterized protein</fullName>
    </submittedName>
</protein>
<keyword evidence="1" id="KW-0472">Membrane</keyword>
<evidence type="ECO:0000313" key="3">
    <source>
        <dbReference type="Proteomes" id="UP000008141"/>
    </source>
</evidence>
<reference evidence="2 3" key="1">
    <citation type="journal article" date="2010" name="Plant Cell">
        <title>The Chlorella variabilis NC64A genome reveals adaptation to photosymbiosis, coevolution with viruses, and cryptic sex.</title>
        <authorList>
            <person name="Blanc G."/>
            <person name="Duncan G."/>
            <person name="Agarkova I."/>
            <person name="Borodovsky M."/>
            <person name="Gurnon J."/>
            <person name="Kuo A."/>
            <person name="Lindquist E."/>
            <person name="Lucas S."/>
            <person name="Pangilinan J."/>
            <person name="Polle J."/>
            <person name="Salamov A."/>
            <person name="Terry A."/>
            <person name="Yamada T."/>
            <person name="Dunigan D.D."/>
            <person name="Grigoriev I.V."/>
            <person name="Claverie J.M."/>
            <person name="Van Etten J.L."/>
        </authorList>
    </citation>
    <scope>NUCLEOTIDE SEQUENCE [LARGE SCALE GENOMIC DNA]</scope>
    <source>
        <strain evidence="2 3">NC64A</strain>
    </source>
</reference>